<proteinExistence type="predicted"/>
<organism evidence="1 2">
    <name type="scientific">Odynerus spinipes</name>
    <dbReference type="NCBI Taxonomy" id="1348599"/>
    <lineage>
        <taxon>Eukaryota</taxon>
        <taxon>Metazoa</taxon>
        <taxon>Ecdysozoa</taxon>
        <taxon>Arthropoda</taxon>
        <taxon>Hexapoda</taxon>
        <taxon>Insecta</taxon>
        <taxon>Pterygota</taxon>
        <taxon>Neoptera</taxon>
        <taxon>Endopterygota</taxon>
        <taxon>Hymenoptera</taxon>
        <taxon>Apocrita</taxon>
        <taxon>Aculeata</taxon>
        <taxon>Vespoidea</taxon>
        <taxon>Vespidae</taxon>
        <taxon>Eumeninae</taxon>
        <taxon>Odynerus</taxon>
    </lineage>
</organism>
<dbReference type="Proteomes" id="UP001258017">
    <property type="component" value="Unassembled WGS sequence"/>
</dbReference>
<sequence length="83" mass="9672">MQLPSVHDHKFQSDLNEYRCQPAEVATKVERTVPLGKHRYLDVSNDSLHDNNGLQLRSSSVKNRVIFGNRPRLLHYYSRLVLI</sequence>
<name>A0AAD9VRV0_9HYME</name>
<evidence type="ECO:0000313" key="2">
    <source>
        <dbReference type="Proteomes" id="UP001258017"/>
    </source>
</evidence>
<evidence type="ECO:0000313" key="1">
    <source>
        <dbReference type="EMBL" id="KAK2584479.1"/>
    </source>
</evidence>
<dbReference type="EMBL" id="JAIFRP010000026">
    <property type="protein sequence ID" value="KAK2584479.1"/>
    <property type="molecule type" value="Genomic_DNA"/>
</dbReference>
<gene>
    <name evidence="1" type="ORF">KPH14_006854</name>
</gene>
<dbReference type="AlphaFoldDB" id="A0AAD9VRV0"/>
<protein>
    <submittedName>
        <fullName evidence="1">Uncharacterized protein</fullName>
    </submittedName>
</protein>
<reference evidence="1" key="1">
    <citation type="submission" date="2021-08" db="EMBL/GenBank/DDBJ databases">
        <authorList>
            <person name="Misof B."/>
            <person name="Oliver O."/>
            <person name="Podsiadlowski L."/>
            <person name="Donath A."/>
            <person name="Peters R."/>
            <person name="Mayer C."/>
            <person name="Rust J."/>
            <person name="Gunkel S."/>
            <person name="Lesny P."/>
            <person name="Martin S."/>
            <person name="Oeyen J.P."/>
            <person name="Petersen M."/>
            <person name="Panagiotis P."/>
            <person name="Wilbrandt J."/>
            <person name="Tanja T."/>
        </authorList>
    </citation>
    <scope>NUCLEOTIDE SEQUENCE</scope>
    <source>
        <strain evidence="1">GBR_01_08_01A</strain>
        <tissue evidence="1">Thorax + abdomen</tissue>
    </source>
</reference>
<accession>A0AAD9VRV0</accession>
<reference evidence="1" key="2">
    <citation type="journal article" date="2023" name="Commun. Biol.">
        <title>Intrasexual cuticular hydrocarbon dimorphism in a wasp sheds light on hydrocarbon biosynthesis genes in Hymenoptera.</title>
        <authorList>
            <person name="Moris V.C."/>
            <person name="Podsiadlowski L."/>
            <person name="Martin S."/>
            <person name="Oeyen J.P."/>
            <person name="Donath A."/>
            <person name="Petersen M."/>
            <person name="Wilbrandt J."/>
            <person name="Misof B."/>
            <person name="Liedtke D."/>
            <person name="Thamm M."/>
            <person name="Scheiner R."/>
            <person name="Schmitt T."/>
            <person name="Niehuis O."/>
        </authorList>
    </citation>
    <scope>NUCLEOTIDE SEQUENCE</scope>
    <source>
        <strain evidence="1">GBR_01_08_01A</strain>
    </source>
</reference>
<keyword evidence="2" id="KW-1185">Reference proteome</keyword>
<comment type="caution">
    <text evidence="1">The sequence shown here is derived from an EMBL/GenBank/DDBJ whole genome shotgun (WGS) entry which is preliminary data.</text>
</comment>